<protein>
    <recommendedName>
        <fullName evidence="1">Peptidase M13 N-terminal domain-containing protein</fullName>
    </recommendedName>
</protein>
<feature type="non-terminal residue" evidence="2">
    <location>
        <position position="101"/>
    </location>
</feature>
<dbReference type="InterPro" id="IPR042089">
    <property type="entry name" value="Peptidase_M13_dom_2"/>
</dbReference>
<dbReference type="GO" id="GO:0006508">
    <property type="term" value="P:proteolysis"/>
    <property type="evidence" value="ECO:0007669"/>
    <property type="project" value="InterPro"/>
</dbReference>
<dbReference type="SUPFAM" id="SSF55486">
    <property type="entry name" value="Metalloproteases ('zincins'), catalytic domain"/>
    <property type="match status" value="1"/>
</dbReference>
<feature type="non-terminal residue" evidence="2">
    <location>
        <position position="1"/>
    </location>
</feature>
<dbReference type="AlphaFoldDB" id="A0A1B6DRZ2"/>
<dbReference type="EMBL" id="GEDC01008889">
    <property type="protein sequence ID" value="JAS28409.1"/>
    <property type="molecule type" value="Transcribed_RNA"/>
</dbReference>
<name>A0A1B6DRZ2_9HEMI</name>
<organism evidence="2">
    <name type="scientific">Clastoptera arizonana</name>
    <name type="common">Arizona spittle bug</name>
    <dbReference type="NCBI Taxonomy" id="38151"/>
    <lineage>
        <taxon>Eukaryota</taxon>
        <taxon>Metazoa</taxon>
        <taxon>Ecdysozoa</taxon>
        <taxon>Arthropoda</taxon>
        <taxon>Hexapoda</taxon>
        <taxon>Insecta</taxon>
        <taxon>Pterygota</taxon>
        <taxon>Neoptera</taxon>
        <taxon>Paraneoptera</taxon>
        <taxon>Hemiptera</taxon>
        <taxon>Auchenorrhyncha</taxon>
        <taxon>Cercopoidea</taxon>
        <taxon>Clastopteridae</taxon>
        <taxon>Clastoptera</taxon>
    </lineage>
</organism>
<evidence type="ECO:0000313" key="2">
    <source>
        <dbReference type="EMBL" id="JAS28409.1"/>
    </source>
</evidence>
<reference evidence="2" key="1">
    <citation type="submission" date="2015-12" db="EMBL/GenBank/DDBJ databases">
        <title>De novo transcriptome assembly of four potential Pierce s Disease insect vectors from Arizona vineyards.</title>
        <authorList>
            <person name="Tassone E.E."/>
        </authorList>
    </citation>
    <scope>NUCLEOTIDE SEQUENCE</scope>
</reference>
<dbReference type="InterPro" id="IPR008753">
    <property type="entry name" value="Peptidase_M13_N"/>
</dbReference>
<proteinExistence type="predicted"/>
<dbReference type="Gene3D" id="1.10.1380.10">
    <property type="entry name" value="Neutral endopeptidase , domain2"/>
    <property type="match status" value="1"/>
</dbReference>
<evidence type="ECO:0000259" key="1">
    <source>
        <dbReference type="Pfam" id="PF05649"/>
    </source>
</evidence>
<sequence length="101" mass="12230">YDSGKIIKNEFGWKAYYDLRVDTVVLFGAERKSAEKEFKEVMKLDIRLKEAIRTREPYNLTTIKDLQQMYPYLQWMEFFTKLFKLDCQMYNDDPVLVTNPR</sequence>
<accession>A0A1B6DRZ2</accession>
<feature type="domain" description="Peptidase M13 N-terminal" evidence="1">
    <location>
        <begin position="14"/>
        <end position="101"/>
    </location>
</feature>
<gene>
    <name evidence="2" type="ORF">g.24552</name>
</gene>
<dbReference type="Pfam" id="PF05649">
    <property type="entry name" value="Peptidase_M13_N"/>
    <property type="match status" value="1"/>
</dbReference>